<dbReference type="EMBL" id="BK015483">
    <property type="protein sequence ID" value="DAE09168.1"/>
    <property type="molecule type" value="Genomic_DNA"/>
</dbReference>
<reference evidence="1" key="1">
    <citation type="journal article" date="2021" name="Proc. Natl. Acad. Sci. U.S.A.">
        <title>A Catalog of Tens of Thousands of Viruses from Human Metagenomes Reveals Hidden Associations with Chronic Diseases.</title>
        <authorList>
            <person name="Tisza M.J."/>
            <person name="Buck C.B."/>
        </authorList>
    </citation>
    <scope>NUCLEOTIDE SEQUENCE</scope>
    <source>
        <strain evidence="1">CtZro7</strain>
    </source>
</reference>
<protein>
    <submittedName>
        <fullName evidence="1">Uncharacterized protein</fullName>
    </submittedName>
</protein>
<accession>A0A8S5PQW8</accession>
<organism evidence="1">
    <name type="scientific">Siphoviridae sp. ctZro7</name>
    <dbReference type="NCBI Taxonomy" id="2825561"/>
    <lineage>
        <taxon>Viruses</taxon>
        <taxon>Duplodnaviria</taxon>
        <taxon>Heunggongvirae</taxon>
        <taxon>Uroviricota</taxon>
        <taxon>Caudoviricetes</taxon>
    </lineage>
</organism>
<sequence length="71" mass="7924">MEDLHNDAITIVVHHDNIHAYDAIAKAITDAACKQAENYHVKIEVITKVEYLPCEDSKSSGSELFRILDIG</sequence>
<proteinExistence type="predicted"/>
<evidence type="ECO:0000313" key="1">
    <source>
        <dbReference type="EMBL" id="DAE09168.1"/>
    </source>
</evidence>
<name>A0A8S5PQW8_9CAUD</name>